<reference evidence="11" key="1">
    <citation type="journal article" date="2021" name="PeerJ">
        <title>Extensive microbial diversity within the chicken gut microbiome revealed by metagenomics and culture.</title>
        <authorList>
            <person name="Gilroy R."/>
            <person name="Ravi A."/>
            <person name="Getino M."/>
            <person name="Pursley I."/>
            <person name="Horton D.L."/>
            <person name="Alikhan N.F."/>
            <person name="Baker D."/>
            <person name="Gharbi K."/>
            <person name="Hall N."/>
            <person name="Watson M."/>
            <person name="Adriaenssens E.M."/>
            <person name="Foster-Nyarko E."/>
            <person name="Jarju S."/>
            <person name="Secka A."/>
            <person name="Antonio M."/>
            <person name="Oren A."/>
            <person name="Chaudhuri R.R."/>
            <person name="La Ragione R."/>
            <person name="Hildebrand F."/>
            <person name="Pallen M.J."/>
        </authorList>
    </citation>
    <scope>NUCLEOTIDE SEQUENCE</scope>
    <source>
        <strain evidence="11">1719</strain>
    </source>
</reference>
<dbReference type="SUPFAM" id="SSF50156">
    <property type="entry name" value="PDZ domain-like"/>
    <property type="match status" value="2"/>
</dbReference>
<dbReference type="NCBIfam" id="TIGR02037">
    <property type="entry name" value="degP_htrA_DO"/>
    <property type="match status" value="1"/>
</dbReference>
<dbReference type="Proteomes" id="UP000824156">
    <property type="component" value="Unassembled WGS sequence"/>
</dbReference>
<evidence type="ECO:0000256" key="7">
    <source>
        <dbReference type="PIRSR" id="PIRSR611782-1"/>
    </source>
</evidence>
<evidence type="ECO:0000256" key="2">
    <source>
        <dbReference type="ARBA" id="ARBA00022670"/>
    </source>
</evidence>
<feature type="region of interest" description="Disordered" evidence="9">
    <location>
        <begin position="394"/>
        <end position="416"/>
    </location>
</feature>
<keyword evidence="2" id="KW-0645">Protease</keyword>
<feature type="binding site" evidence="8">
    <location>
        <position position="134"/>
    </location>
    <ligand>
        <name>substrate</name>
    </ligand>
</feature>
<dbReference type="Pfam" id="PF13180">
    <property type="entry name" value="PDZ_2"/>
    <property type="match status" value="2"/>
</dbReference>
<keyword evidence="3" id="KW-0732">Signal</keyword>
<dbReference type="Gene3D" id="2.30.42.10">
    <property type="match status" value="2"/>
</dbReference>
<dbReference type="Gene3D" id="2.40.10.120">
    <property type="match status" value="1"/>
</dbReference>
<dbReference type="GO" id="GO:0006508">
    <property type="term" value="P:proteolysis"/>
    <property type="evidence" value="ECO:0007669"/>
    <property type="project" value="UniProtKB-KW"/>
</dbReference>
<feature type="binding site" evidence="8">
    <location>
        <begin position="254"/>
        <end position="256"/>
    </location>
    <ligand>
        <name>substrate</name>
    </ligand>
</feature>
<feature type="domain" description="PDZ" evidence="10">
    <location>
        <begin position="300"/>
        <end position="378"/>
    </location>
</feature>
<evidence type="ECO:0000256" key="4">
    <source>
        <dbReference type="ARBA" id="ARBA00022737"/>
    </source>
</evidence>
<evidence type="ECO:0000256" key="8">
    <source>
        <dbReference type="PIRSR" id="PIRSR611782-2"/>
    </source>
</evidence>
<dbReference type="PANTHER" id="PTHR22939:SF129">
    <property type="entry name" value="SERINE PROTEASE HTRA2, MITOCHONDRIAL"/>
    <property type="match status" value="1"/>
</dbReference>
<dbReference type="InterPro" id="IPR001478">
    <property type="entry name" value="PDZ"/>
</dbReference>
<feature type="binding site" evidence="8">
    <location>
        <position position="164"/>
    </location>
    <ligand>
        <name>substrate</name>
    </ligand>
</feature>
<keyword evidence="5" id="KW-0378">Hydrolase</keyword>
<dbReference type="AlphaFoldDB" id="A0A9D2AZR8"/>
<dbReference type="SUPFAM" id="SSF50494">
    <property type="entry name" value="Trypsin-like serine proteases"/>
    <property type="match status" value="1"/>
</dbReference>
<comment type="similarity">
    <text evidence="1">Belongs to the peptidase S1C family.</text>
</comment>
<organism evidence="11 12">
    <name type="scientific">Candidatus Sphingobacterium stercoripullorum</name>
    <dbReference type="NCBI Taxonomy" id="2838759"/>
    <lineage>
        <taxon>Bacteria</taxon>
        <taxon>Pseudomonadati</taxon>
        <taxon>Bacteroidota</taxon>
        <taxon>Sphingobacteriia</taxon>
        <taxon>Sphingobacteriales</taxon>
        <taxon>Sphingobacteriaceae</taxon>
        <taxon>Sphingobacterium</taxon>
    </lineage>
</organism>
<evidence type="ECO:0000313" key="12">
    <source>
        <dbReference type="Proteomes" id="UP000824156"/>
    </source>
</evidence>
<keyword evidence="4" id="KW-0677">Repeat</keyword>
<proteinExistence type="inferred from homology"/>
<accession>A0A9D2AZR8</accession>
<dbReference type="Pfam" id="PF13365">
    <property type="entry name" value="Trypsin_2"/>
    <property type="match status" value="1"/>
</dbReference>
<evidence type="ECO:0000313" key="11">
    <source>
        <dbReference type="EMBL" id="HIX55136.1"/>
    </source>
</evidence>
<dbReference type="InterPro" id="IPR009003">
    <property type="entry name" value="Peptidase_S1_PA"/>
</dbReference>
<feature type="active site" description="Charge relay system" evidence="7">
    <location>
        <position position="164"/>
    </location>
</feature>
<name>A0A9D2AZR8_9SPHI</name>
<evidence type="ECO:0000256" key="1">
    <source>
        <dbReference type="ARBA" id="ARBA00010541"/>
    </source>
</evidence>
<dbReference type="SMART" id="SM00228">
    <property type="entry name" value="PDZ"/>
    <property type="match status" value="2"/>
</dbReference>
<feature type="domain" description="PDZ" evidence="10">
    <location>
        <begin position="412"/>
        <end position="479"/>
    </location>
</feature>
<dbReference type="GO" id="GO:0004252">
    <property type="term" value="F:serine-type endopeptidase activity"/>
    <property type="evidence" value="ECO:0007669"/>
    <property type="project" value="InterPro"/>
</dbReference>
<dbReference type="InterPro" id="IPR011782">
    <property type="entry name" value="Pept_S1C_Do"/>
</dbReference>
<sequence>MKKISITLLIALVGGIIAIGGYKLLEQKQFENMGFEEKQEVYFANFPEIEMSSSAGNPDFTQASAAVIPGVVNIEVTMTREQRRGGGGGMSPFDFFEDFFGTPRQPRQQQPRQAKATGSGVIISPDGYIVTNNHVVADADKIQVKLTDRRVFEAKVIGRDANTDLALIKVSADKLPVVKFGDSDQVQVGEWVLAVGYPLSLQSTVTAGIVSAKGRQLGLLGDQERQQYPYGGEEPIVNAAIESFIQTDAVINRGNSGGALVNARGELIGINTAIASPTGYYSGYGFAIPVNLAKKILDDFIEFGHVNRGYIGITFNELNTDVAKELEINESIGLYVQEVLKDGAAEQSGLKKGDVITKIDGKTIYASPDLQERVARLRPGDKIRLTYKRDGKERNVDVTLKPGSDKTEKDRKEEVDKSTKEIYNKLGATFMPLSDKQKQEYGINNGVVVTQVYRGGAFEFVGIQKGLVITEVNGKPVNDSDDVESALANTKRNFVYVKGTRGRGNTVEMNIPIDF</sequence>
<evidence type="ECO:0000256" key="6">
    <source>
        <dbReference type="ARBA" id="ARBA00022825"/>
    </source>
</evidence>
<gene>
    <name evidence="11" type="ORF">H9853_08920</name>
</gene>
<dbReference type="InterPro" id="IPR036034">
    <property type="entry name" value="PDZ_sf"/>
</dbReference>
<dbReference type="InterPro" id="IPR001940">
    <property type="entry name" value="Peptidase_S1C"/>
</dbReference>
<dbReference type="EMBL" id="DXEZ01000245">
    <property type="protein sequence ID" value="HIX55136.1"/>
    <property type="molecule type" value="Genomic_DNA"/>
</dbReference>
<feature type="compositionally biased region" description="Basic and acidic residues" evidence="9">
    <location>
        <begin position="403"/>
        <end position="416"/>
    </location>
</feature>
<feature type="active site" description="Charge relay system" evidence="7">
    <location>
        <position position="134"/>
    </location>
</feature>
<evidence type="ECO:0000259" key="10">
    <source>
        <dbReference type="PROSITE" id="PS50106"/>
    </source>
</evidence>
<comment type="caution">
    <text evidence="11">The sequence shown here is derived from an EMBL/GenBank/DDBJ whole genome shotgun (WGS) entry which is preliminary data.</text>
</comment>
<keyword evidence="6" id="KW-0720">Serine protease</keyword>
<evidence type="ECO:0000256" key="3">
    <source>
        <dbReference type="ARBA" id="ARBA00022729"/>
    </source>
</evidence>
<protein>
    <submittedName>
        <fullName evidence="11">Do family serine endopeptidase</fullName>
    </submittedName>
</protein>
<dbReference type="PRINTS" id="PR00834">
    <property type="entry name" value="PROTEASES2C"/>
</dbReference>
<dbReference type="PANTHER" id="PTHR22939">
    <property type="entry name" value="SERINE PROTEASE FAMILY S1C HTRA-RELATED"/>
    <property type="match status" value="1"/>
</dbReference>
<feature type="active site" description="Charge relay system" evidence="7">
    <location>
        <position position="256"/>
    </location>
</feature>
<dbReference type="PROSITE" id="PS50106">
    <property type="entry name" value="PDZ"/>
    <property type="match status" value="2"/>
</dbReference>
<evidence type="ECO:0000256" key="5">
    <source>
        <dbReference type="ARBA" id="ARBA00022801"/>
    </source>
</evidence>
<reference evidence="11" key="2">
    <citation type="submission" date="2021-04" db="EMBL/GenBank/DDBJ databases">
        <authorList>
            <person name="Gilroy R."/>
        </authorList>
    </citation>
    <scope>NUCLEOTIDE SEQUENCE</scope>
    <source>
        <strain evidence="11">1719</strain>
    </source>
</reference>
<evidence type="ECO:0000256" key="9">
    <source>
        <dbReference type="SAM" id="MobiDB-lite"/>
    </source>
</evidence>